<sequence length="79" mass="9000">MTTQEFINKFNELMEQKPENIHVIAVHESKEGQNMSIGVMKHGDVNCIVSGLVASIPRGKEYLKNIYNVLKKAKENQEK</sequence>
<accession>A0A8S5L6B3</accession>
<proteinExistence type="predicted"/>
<evidence type="ECO:0000313" key="1">
    <source>
        <dbReference type="EMBL" id="DAD65326.1"/>
    </source>
</evidence>
<protein>
    <submittedName>
        <fullName evidence="1">Uncharacterized protein</fullName>
    </submittedName>
</protein>
<reference evidence="1" key="1">
    <citation type="journal article" date="2021" name="Proc. Natl. Acad. Sci. U.S.A.">
        <title>A Catalog of Tens of Thousands of Viruses from Human Metagenomes Reveals Hidden Associations with Chronic Diseases.</title>
        <authorList>
            <person name="Tisza M.J."/>
            <person name="Buck C.B."/>
        </authorList>
    </citation>
    <scope>NUCLEOTIDE SEQUENCE</scope>
    <source>
        <strain evidence="1">CtOoC8</strain>
    </source>
</reference>
<organism evidence="1">
    <name type="scientific">Myoviridae sp. ctOoC8</name>
    <dbReference type="NCBI Taxonomy" id="2823542"/>
    <lineage>
        <taxon>Viruses</taxon>
        <taxon>Duplodnaviria</taxon>
        <taxon>Heunggongvirae</taxon>
        <taxon>Uroviricota</taxon>
        <taxon>Caudoviricetes</taxon>
    </lineage>
</organism>
<name>A0A8S5L6B3_9CAUD</name>
<dbReference type="EMBL" id="BK014641">
    <property type="protein sequence ID" value="DAD65326.1"/>
    <property type="molecule type" value="Genomic_DNA"/>
</dbReference>